<proteinExistence type="predicted"/>
<feature type="chain" id="PRO_5004901248" description="peptidylprolyl isomerase" evidence="5">
    <location>
        <begin position="29"/>
        <end position="569"/>
    </location>
</feature>
<feature type="compositionally biased region" description="Polar residues" evidence="4">
    <location>
        <begin position="48"/>
        <end position="57"/>
    </location>
</feature>
<evidence type="ECO:0000313" key="7">
    <source>
        <dbReference type="EMBL" id="EWM29777.1"/>
    </source>
</evidence>
<sequence length="569" mass="62474">MLVKGRMRGRPAIWPTYLLTFTLPMSFAWFPTPLHPSHTPVARGQIRGTFSSRSTPSEDACPTEYPKSSSIPAETPSDTPPSGRPARAWNTISRRGAVAAASTLIPALINVGIPAAGGEGRAQAALEEFPWVTKGGLLDGVLPESVLVESLPLNNQAIKGMGQALSRINELRGLNVLQGSGLCNEAGQVIADLSFVTAATSEPGMLNTTAAEDNGEPGDISTFRWSKIKGLAENVRATYNREKDAFPYALTIRPNTTAESQARRRVRFANELLLLDLAISNLENATQHESVADTLRYQEESLLHLGHLGELMVAKFPFSPPKNDDRREDDYFNLPRLFGRAEVIFFLKELGKDKEGSNGNKEENGALKTANMTVIVDGFNAPISAGNFIDLCQRGFYNRLPLVTEKVRSGNKDDQEVELVVGGRYKTGFVDPITGKQRRVPLEVMRAEPEGNRPFYGQARNTGLFTRAPPLLSYRTPRAIGLLHPEQDGNGANSEFFWLQRDARCVETAKSLDGKFTLIGYVVGGGRENDILPFLDDSFQIESVQVSWGYDHLVRSRVGFIDILLQGDE</sequence>
<keyword evidence="8" id="KW-1185">Reference proteome</keyword>
<evidence type="ECO:0000313" key="8">
    <source>
        <dbReference type="Proteomes" id="UP000019335"/>
    </source>
</evidence>
<feature type="signal peptide" evidence="5">
    <location>
        <begin position="1"/>
        <end position="28"/>
    </location>
</feature>
<evidence type="ECO:0000256" key="2">
    <source>
        <dbReference type="ARBA" id="ARBA00023110"/>
    </source>
</evidence>
<dbReference type="EMBL" id="AZIL01000117">
    <property type="protein sequence ID" value="EWM29777.1"/>
    <property type="molecule type" value="Genomic_DNA"/>
</dbReference>
<comment type="caution">
    <text evidence="7">The sequence shown here is derived from an EMBL/GenBank/DDBJ whole genome shotgun (WGS) entry which is preliminary data.</text>
</comment>
<keyword evidence="2" id="KW-0697">Rotamase</keyword>
<dbReference type="InterPro" id="IPR044665">
    <property type="entry name" value="E_coli_cyclophilin_A-like"/>
</dbReference>
<evidence type="ECO:0000256" key="1">
    <source>
        <dbReference type="ARBA" id="ARBA00013194"/>
    </source>
</evidence>
<dbReference type="SUPFAM" id="SSF50891">
    <property type="entry name" value="Cyclophilin-like"/>
    <property type="match status" value="1"/>
</dbReference>
<evidence type="ECO:0000256" key="3">
    <source>
        <dbReference type="ARBA" id="ARBA00023235"/>
    </source>
</evidence>
<protein>
    <recommendedName>
        <fullName evidence="1">peptidylprolyl isomerase</fullName>
        <ecNumber evidence="1">5.2.1.8</ecNumber>
    </recommendedName>
</protein>
<dbReference type="Gene3D" id="2.40.100.10">
    <property type="entry name" value="Cyclophilin-like"/>
    <property type="match status" value="1"/>
</dbReference>
<evidence type="ECO:0000256" key="4">
    <source>
        <dbReference type="SAM" id="MobiDB-lite"/>
    </source>
</evidence>
<dbReference type="AlphaFoldDB" id="W7TUF7"/>
<keyword evidence="5" id="KW-0732">Signal</keyword>
<gene>
    <name evidence="7" type="ORF">Naga_100022g9</name>
</gene>
<dbReference type="InterPro" id="IPR029000">
    <property type="entry name" value="Cyclophilin-like_dom_sf"/>
</dbReference>
<dbReference type="PANTHER" id="PTHR43246">
    <property type="entry name" value="PEPTIDYL-PROLYL CIS-TRANS ISOMERASE CYP38, CHLOROPLASTIC"/>
    <property type="match status" value="1"/>
</dbReference>
<organism evidence="7 8">
    <name type="scientific">Nannochloropsis gaditana</name>
    <dbReference type="NCBI Taxonomy" id="72520"/>
    <lineage>
        <taxon>Eukaryota</taxon>
        <taxon>Sar</taxon>
        <taxon>Stramenopiles</taxon>
        <taxon>Ochrophyta</taxon>
        <taxon>Eustigmatophyceae</taxon>
        <taxon>Eustigmatales</taxon>
        <taxon>Monodopsidaceae</taxon>
        <taxon>Nannochloropsis</taxon>
    </lineage>
</organism>
<dbReference type="OrthoDB" id="1735926at2759"/>
<evidence type="ECO:0000256" key="5">
    <source>
        <dbReference type="SAM" id="SignalP"/>
    </source>
</evidence>
<feature type="region of interest" description="Disordered" evidence="4">
    <location>
        <begin position="48"/>
        <end position="87"/>
    </location>
</feature>
<dbReference type="Proteomes" id="UP000019335">
    <property type="component" value="Chromosome 2"/>
</dbReference>
<name>W7TUF7_9STRA</name>
<dbReference type="Pfam" id="PF00160">
    <property type="entry name" value="Pro_isomerase"/>
    <property type="match status" value="1"/>
</dbReference>
<feature type="domain" description="PPIase cyclophilin-type" evidence="6">
    <location>
        <begin position="370"/>
        <end position="528"/>
    </location>
</feature>
<dbReference type="EC" id="5.2.1.8" evidence="1"/>
<keyword evidence="3 7" id="KW-0413">Isomerase</keyword>
<evidence type="ECO:0000259" key="6">
    <source>
        <dbReference type="PROSITE" id="PS50072"/>
    </source>
</evidence>
<dbReference type="GO" id="GO:0003755">
    <property type="term" value="F:peptidyl-prolyl cis-trans isomerase activity"/>
    <property type="evidence" value="ECO:0007669"/>
    <property type="project" value="UniProtKB-KW"/>
</dbReference>
<accession>W7TUF7</accession>
<dbReference type="PROSITE" id="PS50072">
    <property type="entry name" value="CSA_PPIASE_2"/>
    <property type="match status" value="1"/>
</dbReference>
<reference evidence="7 8" key="1">
    <citation type="journal article" date="2014" name="Mol. Plant">
        <title>Chromosome Scale Genome Assembly and Transcriptome Profiling of Nannochloropsis gaditana in Nitrogen Depletion.</title>
        <authorList>
            <person name="Corteggiani Carpinelli E."/>
            <person name="Telatin A."/>
            <person name="Vitulo N."/>
            <person name="Forcato C."/>
            <person name="D'Angelo M."/>
            <person name="Schiavon R."/>
            <person name="Vezzi A."/>
            <person name="Giacometti G.M."/>
            <person name="Morosinotto T."/>
            <person name="Valle G."/>
        </authorList>
    </citation>
    <scope>NUCLEOTIDE SEQUENCE [LARGE SCALE GENOMIC DNA]</scope>
    <source>
        <strain evidence="7 8">B-31</strain>
    </source>
</reference>
<dbReference type="InterPro" id="IPR002130">
    <property type="entry name" value="Cyclophilin-type_PPIase_dom"/>
</dbReference>